<proteinExistence type="predicted"/>
<dbReference type="Pfam" id="PF13585">
    <property type="entry name" value="CHU_C"/>
    <property type="match status" value="1"/>
</dbReference>
<accession>A0ABS1KIQ3</accession>
<dbReference type="InterPro" id="IPR026341">
    <property type="entry name" value="T9SS_type_B"/>
</dbReference>
<dbReference type="EMBL" id="JAERSF010000005">
    <property type="protein sequence ID" value="MBL0739250.1"/>
    <property type="molecule type" value="Genomic_DNA"/>
</dbReference>
<sequence length="824" mass="92223">MNRVKIFLLFLIVSLKFYGQNDCKDFVTVCGNNNLSDLTAQGAGLIKDFKDITRCKIPEVSSLWLKVNIQKGGTLGFTLTPESSDLGIDFDFYVFGPNVSCDNLGDPIRYTFTNPQLAKQSTNITGMSSIASESFEGLGVQQDCKDIGTNGDGFVQWLTTQDNESYFIVICRYSGDSKFSVTWNGSAKLYEPPTFKTPDPGFILNSEKCDTDSVDDNATLFDLTQKIDAVVQNQPDITITYHTNANDAILGENPIMHPEAFRNTSLKQKIYIRLTNSITKCFTTADFSISLNNYKLQFPTTTFDVCDDSSDGNDNNGKSKFYLKDITETFFPNKKDLNIKYYLTQADAENNLNELTEFFYNTIPAQQFIYAKASDSFYCPTIRKITLNVNPLPAKTSATLRQCDSSKNGSGLVLFNLDQANSELTLENPNMVTHFFLNKNDAENNTNAIAPDFYNTTNPQTLYASITNSITKCSTVGTLTLKTNPVSIIEHTLNPVCDDDGIEDGLHLFDLSDTGIVTSNLQTVKYYSSEKDALLEKDAIENIKAYQNRIPYNQDVYARVEENNNCLEIHKINLEVNKLPSIETAGFTNVCEGSSSYYAHLESGITENSIASNFSYEWTKDGIQIPNQILPTLDVNETGIYTVTVKNKFNCSKTRTIEVTTSNKATITKIDITDLTINDSNKITVIVTGKGEYEYALDNPNGPFQDSNTFENVPAGIYEVYINDKKNCGTIHKTVAVIGAPKFFTPNNDGHNDYWNIEGLNTDVYKKAVIFIYDRYGKLIKQIHPSDLGWDGTFTGNPLPSDDYWYTLKLEDNREAKGHFSLKR</sequence>
<keyword evidence="2" id="KW-1185">Reference proteome</keyword>
<organism evidence="1 2">
    <name type="scientific">Flavobacterium tagetis</name>
    <dbReference type="NCBI Taxonomy" id="2801336"/>
    <lineage>
        <taxon>Bacteria</taxon>
        <taxon>Pseudomonadati</taxon>
        <taxon>Bacteroidota</taxon>
        <taxon>Flavobacteriia</taxon>
        <taxon>Flavobacteriales</taxon>
        <taxon>Flavobacteriaceae</taxon>
        <taxon>Flavobacterium</taxon>
    </lineage>
</organism>
<dbReference type="RefSeq" id="WP_202006257.1">
    <property type="nucleotide sequence ID" value="NZ_JAERSF010000005.1"/>
</dbReference>
<evidence type="ECO:0000313" key="1">
    <source>
        <dbReference type="EMBL" id="MBL0739250.1"/>
    </source>
</evidence>
<dbReference type="NCBIfam" id="TIGR04131">
    <property type="entry name" value="Bac_Flav_CTERM"/>
    <property type="match status" value="1"/>
</dbReference>
<evidence type="ECO:0000313" key="2">
    <source>
        <dbReference type="Proteomes" id="UP000603728"/>
    </source>
</evidence>
<name>A0ABS1KIQ3_9FLAO</name>
<reference evidence="1 2" key="1">
    <citation type="submission" date="2021-01" db="EMBL/GenBank/DDBJ databases">
        <title>Genome seq and assembly of Flavobacterium sp. GN10.</title>
        <authorList>
            <person name="Chhetri G."/>
        </authorList>
    </citation>
    <scope>NUCLEOTIDE SEQUENCE [LARGE SCALE GENOMIC DNA]</scope>
    <source>
        <strain evidence="1 2">GN10</strain>
    </source>
</reference>
<comment type="caution">
    <text evidence="1">The sequence shown here is derived from an EMBL/GenBank/DDBJ whole genome shotgun (WGS) entry which is preliminary data.</text>
</comment>
<gene>
    <name evidence="1" type="ORF">JI750_20330</name>
</gene>
<dbReference type="InterPro" id="IPR013783">
    <property type="entry name" value="Ig-like_fold"/>
</dbReference>
<dbReference type="Gene3D" id="2.60.40.10">
    <property type="entry name" value="Immunoglobulins"/>
    <property type="match status" value="1"/>
</dbReference>
<protein>
    <submittedName>
        <fullName evidence="1">T9SS type B sorting domain-containing protein</fullName>
    </submittedName>
</protein>
<dbReference type="Proteomes" id="UP000603728">
    <property type="component" value="Unassembled WGS sequence"/>
</dbReference>